<evidence type="ECO:0000313" key="2">
    <source>
        <dbReference type="Proteomes" id="UP000095472"/>
    </source>
</evidence>
<reference evidence="1 2" key="1">
    <citation type="journal article" date="2016" name="Genome Announc.">
        <title>Draft Genome Sequence of the Thermotolerant Cyanobacterium Desertifilum sp. IPPAS B-1220.</title>
        <authorList>
            <person name="Mironov K.S."/>
            <person name="Sinetova M.A."/>
            <person name="Bolatkhan K."/>
            <person name="Zayadan B.K."/>
            <person name="Ustinova V.V."/>
            <person name="Kupriyanova E.V."/>
            <person name="Skrypnik A.N."/>
            <person name="Gogoleva N.E."/>
            <person name="Gogolev Y.V."/>
            <person name="Los D.A."/>
        </authorList>
    </citation>
    <scope>NUCLEOTIDE SEQUENCE [LARGE SCALE GENOMIC DNA]</scope>
    <source>
        <strain evidence="1 2">IPPAS B-1220</strain>
    </source>
</reference>
<keyword evidence="2" id="KW-1185">Reference proteome</keyword>
<accession>A0ACD5GWS4</accession>
<proteinExistence type="predicted"/>
<dbReference type="Proteomes" id="UP000095472">
    <property type="component" value="Chromosome"/>
</dbReference>
<evidence type="ECO:0000313" key="1">
    <source>
        <dbReference type="EMBL" id="XPM65450.1"/>
    </source>
</evidence>
<name>A0ACD5GWS4_9CYAN</name>
<gene>
    <name evidence="1" type="ORF">BH720_007015</name>
</gene>
<organism evidence="1 2">
    <name type="scientific">Desertifilum tharense IPPAS B-1220</name>
    <dbReference type="NCBI Taxonomy" id="1781255"/>
    <lineage>
        <taxon>Bacteria</taxon>
        <taxon>Bacillati</taxon>
        <taxon>Cyanobacteriota</taxon>
        <taxon>Cyanophyceae</taxon>
        <taxon>Desertifilales</taxon>
        <taxon>Desertifilaceae</taxon>
        <taxon>Desertifilum</taxon>
    </lineage>
</organism>
<dbReference type="EMBL" id="CP182909">
    <property type="protein sequence ID" value="XPM65450.1"/>
    <property type="molecule type" value="Genomic_DNA"/>
</dbReference>
<protein>
    <submittedName>
        <fullName evidence="1">Uncharacterized protein</fullName>
    </submittedName>
</protein>
<sequence>MRDPLFIEPPRVELLQGLARGSLKQNLPRAIRLWVWLRFLYGEEGLQTAFPDEFSFADWRTTFFTDTHPANEGIPPNTIAIVAVPRQRQNGYLPPKLAFLRQNGVKPSSSRTRYPTILKIFCKRGYLE</sequence>